<sequence>MSCNWFSSFSLSCIENTLRAAESEVSSVAFFVNTAIWSSNCCFSVSREAMRDCSSDNFCCCCCLSRDSSANFCCSCCLSSDSCFS</sequence>
<organism evidence="1">
    <name type="scientific">Arundo donax</name>
    <name type="common">Giant reed</name>
    <name type="synonym">Donax arundinaceus</name>
    <dbReference type="NCBI Taxonomy" id="35708"/>
    <lineage>
        <taxon>Eukaryota</taxon>
        <taxon>Viridiplantae</taxon>
        <taxon>Streptophyta</taxon>
        <taxon>Embryophyta</taxon>
        <taxon>Tracheophyta</taxon>
        <taxon>Spermatophyta</taxon>
        <taxon>Magnoliopsida</taxon>
        <taxon>Liliopsida</taxon>
        <taxon>Poales</taxon>
        <taxon>Poaceae</taxon>
        <taxon>PACMAD clade</taxon>
        <taxon>Arundinoideae</taxon>
        <taxon>Arundineae</taxon>
        <taxon>Arundo</taxon>
    </lineage>
</organism>
<reference evidence="1" key="1">
    <citation type="submission" date="2014-09" db="EMBL/GenBank/DDBJ databases">
        <authorList>
            <person name="Magalhaes I.L.F."/>
            <person name="Oliveira U."/>
            <person name="Santos F.R."/>
            <person name="Vidigal T.H.D.A."/>
            <person name="Brescovit A.D."/>
            <person name="Santos A.J."/>
        </authorList>
    </citation>
    <scope>NUCLEOTIDE SEQUENCE</scope>
    <source>
        <tissue evidence="1">Shoot tissue taken approximately 20 cm above the soil surface</tissue>
    </source>
</reference>
<reference evidence="1" key="2">
    <citation type="journal article" date="2015" name="Data Brief">
        <title>Shoot transcriptome of the giant reed, Arundo donax.</title>
        <authorList>
            <person name="Barrero R.A."/>
            <person name="Guerrero F.D."/>
            <person name="Moolhuijzen P."/>
            <person name="Goolsby J.A."/>
            <person name="Tidwell J."/>
            <person name="Bellgard S.E."/>
            <person name="Bellgard M.I."/>
        </authorList>
    </citation>
    <scope>NUCLEOTIDE SEQUENCE</scope>
    <source>
        <tissue evidence="1">Shoot tissue taken approximately 20 cm above the soil surface</tissue>
    </source>
</reference>
<protein>
    <submittedName>
        <fullName evidence="1">Uncharacterized protein</fullName>
    </submittedName>
</protein>
<dbReference type="AlphaFoldDB" id="A0A0A9CPY5"/>
<accession>A0A0A9CPY5</accession>
<evidence type="ECO:0000313" key="1">
    <source>
        <dbReference type="EMBL" id="JAD75470.1"/>
    </source>
</evidence>
<dbReference type="EMBL" id="GBRH01222425">
    <property type="protein sequence ID" value="JAD75470.1"/>
    <property type="molecule type" value="Transcribed_RNA"/>
</dbReference>
<name>A0A0A9CPY5_ARUDO</name>
<proteinExistence type="predicted"/>